<dbReference type="CDD" id="cd14953">
    <property type="entry name" value="NHL_like_1"/>
    <property type="match status" value="1"/>
</dbReference>
<dbReference type="KEGG" id="rhg:EXZ61_13150"/>
<gene>
    <name evidence="3" type="ORF">EXZ61_13150</name>
</gene>
<keyword evidence="4" id="KW-1185">Reference proteome</keyword>
<feature type="repeat" description="NHL" evidence="2">
    <location>
        <begin position="188"/>
        <end position="218"/>
    </location>
</feature>
<evidence type="ECO:0000256" key="1">
    <source>
        <dbReference type="ARBA" id="ARBA00022737"/>
    </source>
</evidence>
<dbReference type="PROSITE" id="PS51125">
    <property type="entry name" value="NHL"/>
    <property type="match status" value="4"/>
</dbReference>
<dbReference type="InterPro" id="IPR001258">
    <property type="entry name" value="NHL_repeat"/>
</dbReference>
<organism evidence="3 4">
    <name type="scientific">Rhodoferax aquaticus</name>
    <dbReference type="NCBI Taxonomy" id="2527691"/>
    <lineage>
        <taxon>Bacteria</taxon>
        <taxon>Pseudomonadati</taxon>
        <taxon>Pseudomonadota</taxon>
        <taxon>Betaproteobacteria</taxon>
        <taxon>Burkholderiales</taxon>
        <taxon>Comamonadaceae</taxon>
        <taxon>Rhodoferax</taxon>
    </lineage>
</organism>
<name>A0A515EVW2_9BURK</name>
<feature type="repeat" description="NHL" evidence="2">
    <location>
        <begin position="134"/>
        <end position="164"/>
    </location>
</feature>
<dbReference type="Proteomes" id="UP000317365">
    <property type="component" value="Chromosome"/>
</dbReference>
<dbReference type="EMBL" id="CP036282">
    <property type="protein sequence ID" value="QDL56804.1"/>
    <property type="molecule type" value="Genomic_DNA"/>
</dbReference>
<reference evidence="4" key="2">
    <citation type="journal article" date="2020" name="Int. J. Syst. Evol. Microbiol.">
        <title>Genomic insights into a novel species Rhodoferax aquaticus sp. nov., isolated from freshwater.</title>
        <authorList>
            <person name="Li T."/>
            <person name="Zhuo Y."/>
            <person name="Jin C.Z."/>
            <person name="Wu X."/>
            <person name="Ko S.R."/>
            <person name="Jin F.J."/>
            <person name="Ahn C.Y."/>
            <person name="Oh H.M."/>
            <person name="Lee H.G."/>
            <person name="Jin L."/>
        </authorList>
    </citation>
    <scope>NUCLEOTIDE SEQUENCE [LARGE SCALE GENOMIC DNA]</scope>
    <source>
        <strain evidence="4">Gr-4</strain>
    </source>
</reference>
<accession>A0A515EVW2</accession>
<evidence type="ECO:0000313" key="3">
    <source>
        <dbReference type="EMBL" id="QDL56804.1"/>
    </source>
</evidence>
<dbReference type="Gene3D" id="2.120.10.30">
    <property type="entry name" value="TolB, C-terminal domain"/>
    <property type="match status" value="3"/>
</dbReference>
<dbReference type="PANTHER" id="PTHR13833:SF71">
    <property type="entry name" value="NHL DOMAIN-CONTAINING PROTEIN"/>
    <property type="match status" value="1"/>
</dbReference>
<evidence type="ECO:0008006" key="5">
    <source>
        <dbReference type="Google" id="ProtNLM"/>
    </source>
</evidence>
<proteinExistence type="predicted"/>
<dbReference type="SUPFAM" id="SSF101898">
    <property type="entry name" value="NHL repeat"/>
    <property type="match status" value="1"/>
</dbReference>
<dbReference type="PANTHER" id="PTHR13833">
    <property type="match status" value="1"/>
</dbReference>
<feature type="repeat" description="NHL" evidence="2">
    <location>
        <begin position="299"/>
        <end position="329"/>
    </location>
</feature>
<evidence type="ECO:0000313" key="4">
    <source>
        <dbReference type="Proteomes" id="UP000317365"/>
    </source>
</evidence>
<sequence length="382" mass="37776">MHNLSQQRPQLSTPQVSRRALLAAGSLLALCLTGCGGGGSSGNSSANPTPIARENTGVVTTLAGDTSSGFTDGSGTAALFSTPQGVAVDASGNVYVADRLNNSIRKISVAGGVTTLAGSATSGSADGNGAAASFKDPYGVAVDASGNVYVADSSNHLIRKITPAGGVTTLAGSTTPGSRDGTGTAAAFNFPRGIAVDASGNVYVADTNNHTIRKVTPAGVVTTLAGIAQSRGRRDSDGEFAGLLDTPWGVAVDASGNVFVADTVNHLIRKVTPAGVVTTLAGTAEVAGSNNATGTLASFNAPRGVTADASGNIYVADTGNHLIRKITKDGVVTTMAGTAGATGSTNATGTSALFSSPSGVTVDANNNVYVADTGNNMIRKIN</sequence>
<dbReference type="Pfam" id="PF01436">
    <property type="entry name" value="NHL"/>
    <property type="match status" value="6"/>
</dbReference>
<reference evidence="4" key="1">
    <citation type="submission" date="2019-02" db="EMBL/GenBank/DDBJ databases">
        <title>Complete genome sequence of Rhodoferax sp. Gr-4.</title>
        <authorList>
            <person name="Jin L."/>
        </authorList>
    </citation>
    <scope>NUCLEOTIDE SEQUENCE [LARGE SCALE GENOMIC DNA]</scope>
    <source>
        <strain evidence="4">Gr-4</strain>
    </source>
</reference>
<evidence type="ECO:0000256" key="2">
    <source>
        <dbReference type="PROSITE-ProRule" id="PRU00504"/>
    </source>
</evidence>
<dbReference type="InterPro" id="IPR011042">
    <property type="entry name" value="6-blade_b-propeller_TolB-like"/>
</dbReference>
<dbReference type="AlphaFoldDB" id="A0A515EVW2"/>
<feature type="repeat" description="NHL" evidence="2">
    <location>
        <begin position="68"/>
        <end position="110"/>
    </location>
</feature>
<protein>
    <recommendedName>
        <fullName evidence="5">SMP-30/Gluconolactonase/LRE-like region domain-containing protein</fullName>
    </recommendedName>
</protein>
<keyword evidence="1" id="KW-0677">Repeat</keyword>